<organism evidence="1">
    <name type="scientific">bioreactor metagenome</name>
    <dbReference type="NCBI Taxonomy" id="1076179"/>
    <lineage>
        <taxon>unclassified sequences</taxon>
        <taxon>metagenomes</taxon>
        <taxon>ecological metagenomes</taxon>
    </lineage>
</organism>
<proteinExistence type="predicted"/>
<protein>
    <submittedName>
        <fullName evidence="1">Uncharacterized protein</fullName>
    </submittedName>
</protein>
<comment type="caution">
    <text evidence="1">The sequence shown here is derived from an EMBL/GenBank/DDBJ whole genome shotgun (WGS) entry which is preliminary data.</text>
</comment>
<sequence length="74" mass="7788">MRHEVAARATRHQQVTDILTAQAVVFVVNDQNVGNTSEELRQAVGGDVDVAGLGDVGFAIACVDHHHEVGVAQG</sequence>
<reference evidence="1" key="1">
    <citation type="submission" date="2019-08" db="EMBL/GenBank/DDBJ databases">
        <authorList>
            <person name="Kucharzyk K."/>
            <person name="Murdoch R.W."/>
            <person name="Higgins S."/>
            <person name="Loffler F."/>
        </authorList>
    </citation>
    <scope>NUCLEOTIDE SEQUENCE</scope>
</reference>
<evidence type="ECO:0000313" key="1">
    <source>
        <dbReference type="EMBL" id="MPM75147.1"/>
    </source>
</evidence>
<dbReference type="AlphaFoldDB" id="A0A645CDX3"/>
<accession>A0A645CDX3</accession>
<dbReference type="EMBL" id="VSSQ01026431">
    <property type="protein sequence ID" value="MPM75147.1"/>
    <property type="molecule type" value="Genomic_DNA"/>
</dbReference>
<gene>
    <name evidence="1" type="ORF">SDC9_122138</name>
</gene>
<name>A0A645CDX3_9ZZZZ</name>